<dbReference type="SMART" id="SM00086">
    <property type="entry name" value="PAC"/>
    <property type="match status" value="4"/>
</dbReference>
<dbReference type="Gene3D" id="3.20.20.450">
    <property type="entry name" value="EAL domain"/>
    <property type="match status" value="1"/>
</dbReference>
<evidence type="ECO:0000259" key="4">
    <source>
        <dbReference type="PROSITE" id="PS50113"/>
    </source>
</evidence>
<dbReference type="Pfam" id="PF08448">
    <property type="entry name" value="PAS_4"/>
    <property type="match status" value="1"/>
</dbReference>
<dbReference type="PROSITE" id="PS50883">
    <property type="entry name" value="EAL"/>
    <property type="match status" value="1"/>
</dbReference>
<dbReference type="Pfam" id="PF08447">
    <property type="entry name" value="PAS_3"/>
    <property type="match status" value="1"/>
</dbReference>
<feature type="region of interest" description="Disordered" evidence="2">
    <location>
        <begin position="1"/>
        <end position="27"/>
    </location>
</feature>
<dbReference type="InterPro" id="IPR000014">
    <property type="entry name" value="PAS"/>
</dbReference>
<dbReference type="SMART" id="SM00052">
    <property type="entry name" value="EAL"/>
    <property type="match status" value="1"/>
</dbReference>
<feature type="domain" description="PAC" evidence="4">
    <location>
        <begin position="240"/>
        <end position="291"/>
    </location>
</feature>
<reference evidence="7 8" key="1">
    <citation type="submission" date="2017-01" db="EMBL/GenBank/DDBJ databases">
        <authorList>
            <person name="Mah S.A."/>
            <person name="Swanson W.J."/>
            <person name="Moy G.W."/>
            <person name="Vacquier V.D."/>
        </authorList>
    </citation>
    <scope>NUCLEOTIDE SEQUENCE [LARGE SCALE GENOMIC DNA]</scope>
    <source>
        <strain evidence="7 8">DSM 22694</strain>
    </source>
</reference>
<evidence type="ECO:0000313" key="7">
    <source>
        <dbReference type="EMBL" id="APW43566.1"/>
    </source>
</evidence>
<dbReference type="CDD" id="cd00130">
    <property type="entry name" value="PAS"/>
    <property type="match status" value="3"/>
</dbReference>
<feature type="compositionally biased region" description="Polar residues" evidence="2">
    <location>
        <begin position="1"/>
        <end position="11"/>
    </location>
</feature>
<evidence type="ECO:0000259" key="5">
    <source>
        <dbReference type="PROSITE" id="PS50883"/>
    </source>
</evidence>
<feature type="domain" description="PAC" evidence="4">
    <location>
        <begin position="497"/>
        <end position="549"/>
    </location>
</feature>
<dbReference type="InterPro" id="IPR029787">
    <property type="entry name" value="Nucleotide_cyclase"/>
</dbReference>
<feature type="domain" description="PAS" evidence="3">
    <location>
        <begin position="53"/>
        <end position="80"/>
    </location>
</feature>
<dbReference type="Proteomes" id="UP000186110">
    <property type="component" value="Chromosome"/>
</dbReference>
<dbReference type="InterPro" id="IPR013655">
    <property type="entry name" value="PAS_fold_3"/>
</dbReference>
<dbReference type="InterPro" id="IPR052155">
    <property type="entry name" value="Biofilm_reg_signaling"/>
</dbReference>
<dbReference type="Pfam" id="PF13426">
    <property type="entry name" value="PAS_9"/>
    <property type="match status" value="2"/>
</dbReference>
<feature type="domain" description="EAL" evidence="5">
    <location>
        <begin position="728"/>
        <end position="979"/>
    </location>
</feature>
<dbReference type="AlphaFoldDB" id="A0A1P8KC91"/>
<dbReference type="SUPFAM" id="SSF55073">
    <property type="entry name" value="Nucleotide cyclase"/>
    <property type="match status" value="1"/>
</dbReference>
<gene>
    <name evidence="7" type="ORF">RS694_14175</name>
</gene>
<dbReference type="STRING" id="1484693.RS694_14175"/>
<dbReference type="NCBIfam" id="TIGR00229">
    <property type="entry name" value="sensory_box"/>
    <property type="match status" value="2"/>
</dbReference>
<dbReference type="Pfam" id="PF00563">
    <property type="entry name" value="EAL"/>
    <property type="match status" value="1"/>
</dbReference>
<name>A0A1P8KC91_9BURK</name>
<dbReference type="CDD" id="cd01949">
    <property type="entry name" value="GGDEF"/>
    <property type="match status" value="1"/>
</dbReference>
<feature type="domain" description="PAC" evidence="4">
    <location>
        <begin position="371"/>
        <end position="422"/>
    </location>
</feature>
<dbReference type="FunFam" id="3.30.70.270:FF:000001">
    <property type="entry name" value="Diguanylate cyclase domain protein"/>
    <property type="match status" value="1"/>
</dbReference>
<dbReference type="Pfam" id="PF00990">
    <property type="entry name" value="GGDEF"/>
    <property type="match status" value="1"/>
</dbReference>
<dbReference type="eggNOG" id="COG5001">
    <property type="taxonomic scope" value="Bacteria"/>
</dbReference>
<proteinExistence type="predicted"/>
<evidence type="ECO:0000256" key="2">
    <source>
        <dbReference type="SAM" id="MobiDB-lite"/>
    </source>
</evidence>
<dbReference type="InterPro" id="IPR013656">
    <property type="entry name" value="PAS_4"/>
</dbReference>
<dbReference type="SUPFAM" id="SSF55785">
    <property type="entry name" value="PYP-like sensor domain (PAS domain)"/>
    <property type="match status" value="4"/>
</dbReference>
<dbReference type="InterPro" id="IPR000700">
    <property type="entry name" value="PAS-assoc_C"/>
</dbReference>
<dbReference type="InterPro" id="IPR035965">
    <property type="entry name" value="PAS-like_dom_sf"/>
</dbReference>
<dbReference type="InterPro" id="IPR035919">
    <property type="entry name" value="EAL_sf"/>
</dbReference>
<accession>A0A1P8KC91</accession>
<dbReference type="KEGG" id="rsb:RS694_14175"/>
<keyword evidence="8" id="KW-1185">Reference proteome</keyword>
<dbReference type="FunFam" id="3.20.20.450:FF:000001">
    <property type="entry name" value="Cyclic di-GMP phosphodiesterase yahA"/>
    <property type="match status" value="1"/>
</dbReference>
<dbReference type="PROSITE" id="PS50113">
    <property type="entry name" value="PAC"/>
    <property type="match status" value="3"/>
</dbReference>
<sequence length="979" mass="109741">MPVETLSQNAPRPSAAHADGTTRHGESPAVSDAVFRAAFSQGPEAIALTRAQDGTIAEVNAEWLRLTGFSREEVLGRTAVEIGHWPNEQAREAALTPLKMNGRITDADVTLIMKDGMPRMIRMNANLVEAEGEAYILIFLRDVTADRLAQEAMLASEKALERAYETLNRQVKLYEITEKVAKVGHWVTYPDDPMVHFSHGYAEMTGAPQKMSAPQGIYKQQVVAQDLNIFKNALRQMNGETVEYRYIHADGSTRWIRSRMHRQIEHGVVKADFGIVQEITAERQAMEALQAQLAFIQKITSRAPGVLFEFQAWPDGRMNFPFISAGIEQFIGVTEREVCEDAHQFFNHIHRDDLPHLLEVSQEATRTLTPWECEVRTWPRSGPQRWLLGSAVPEVRPDGAVLWCGSFLDITARKSMLEQLQQSEMRFRSLTELSSDWYWEQDADFRFVHVDGSTESTNGVPTKVYVGRTRWDSGVLGVTDAQWAAHKAQLERHEPFRDFEMQRLREDGSMSWVSISGAPILGPRGEFRGYRGTGRDITARKQAEADIERLAFFDALTGLPNRRLLIDRLNHALEASARHTSHGALLFIDLDNFKILNDTMGHHTGDELLKQVADRLSKCVRSADTVARLGGDEFVVMLEEIGEMPADAAALAETVGKKILLALNQEYDLEGQRHHSSPSIGVTLFFQHAHSLDELLKRADLAMYQAKAAGRNTLRFFDPQMQAAASARATLEADMRLGLERNEFLLYYQPVVDAQARITGVEALVRWQHPERGLVSPAEFIPVAEQTGLILPLGQWVLETACAQLVEWSAQASTQRLTMAVNVSARQFRHPEFSNQLLSLLRVSGANPYRLKLELTESLLLSDIEDAIVKMGELRSIGVNFSLDDFGTGYSSLSYLKRLPLDQLKIDQSFVRDVLNDPNDAAIARTILNLAQSLDLGVVAEGVETKGQHEFLLRAGCKAFQGYLFGRPVPVVQLDLRVR</sequence>
<dbReference type="GO" id="GO:0071732">
    <property type="term" value="P:cellular response to nitric oxide"/>
    <property type="evidence" value="ECO:0007669"/>
    <property type="project" value="UniProtKB-ARBA"/>
</dbReference>
<dbReference type="SMART" id="SM00091">
    <property type="entry name" value="PAS"/>
    <property type="match status" value="4"/>
</dbReference>
<dbReference type="SMART" id="SM00267">
    <property type="entry name" value="GGDEF"/>
    <property type="match status" value="1"/>
</dbReference>
<dbReference type="EMBL" id="CP019239">
    <property type="protein sequence ID" value="APW43566.1"/>
    <property type="molecule type" value="Genomic_DNA"/>
</dbReference>
<dbReference type="PANTHER" id="PTHR44757:SF2">
    <property type="entry name" value="BIOFILM ARCHITECTURE MAINTENANCE PROTEIN MBAA"/>
    <property type="match status" value="1"/>
</dbReference>
<dbReference type="NCBIfam" id="TIGR00254">
    <property type="entry name" value="GGDEF"/>
    <property type="match status" value="1"/>
</dbReference>
<dbReference type="PROSITE" id="PS50887">
    <property type="entry name" value="GGDEF"/>
    <property type="match status" value="1"/>
</dbReference>
<dbReference type="Gene3D" id="3.30.70.270">
    <property type="match status" value="1"/>
</dbReference>
<dbReference type="CDD" id="cd01948">
    <property type="entry name" value="EAL"/>
    <property type="match status" value="1"/>
</dbReference>
<organism evidence="7 8">
    <name type="scientific">Rhodoferax saidenbachensis</name>
    <dbReference type="NCBI Taxonomy" id="1484693"/>
    <lineage>
        <taxon>Bacteria</taxon>
        <taxon>Pseudomonadati</taxon>
        <taxon>Pseudomonadota</taxon>
        <taxon>Betaproteobacteria</taxon>
        <taxon>Burkholderiales</taxon>
        <taxon>Comamonadaceae</taxon>
        <taxon>Rhodoferax</taxon>
    </lineage>
</organism>
<dbReference type="InterPro" id="IPR043128">
    <property type="entry name" value="Rev_trsase/Diguanyl_cyclase"/>
</dbReference>
<dbReference type="PANTHER" id="PTHR44757">
    <property type="entry name" value="DIGUANYLATE CYCLASE DGCP"/>
    <property type="match status" value="1"/>
</dbReference>
<dbReference type="PROSITE" id="PS50112">
    <property type="entry name" value="PAS"/>
    <property type="match status" value="1"/>
</dbReference>
<evidence type="ECO:0000259" key="3">
    <source>
        <dbReference type="PROSITE" id="PS50112"/>
    </source>
</evidence>
<feature type="domain" description="GGDEF" evidence="6">
    <location>
        <begin position="581"/>
        <end position="719"/>
    </location>
</feature>
<dbReference type="SUPFAM" id="SSF141868">
    <property type="entry name" value="EAL domain-like"/>
    <property type="match status" value="1"/>
</dbReference>
<dbReference type="InterPro" id="IPR001633">
    <property type="entry name" value="EAL_dom"/>
</dbReference>
<evidence type="ECO:0008006" key="9">
    <source>
        <dbReference type="Google" id="ProtNLM"/>
    </source>
</evidence>
<protein>
    <recommendedName>
        <fullName evidence="9">GGDEF domain-containing protein</fullName>
    </recommendedName>
</protein>
<dbReference type="InterPro" id="IPR001610">
    <property type="entry name" value="PAC"/>
</dbReference>
<dbReference type="InterPro" id="IPR000160">
    <property type="entry name" value="GGDEF_dom"/>
</dbReference>
<evidence type="ECO:0000259" key="6">
    <source>
        <dbReference type="PROSITE" id="PS50887"/>
    </source>
</evidence>
<evidence type="ECO:0000256" key="1">
    <source>
        <dbReference type="ARBA" id="ARBA00051114"/>
    </source>
</evidence>
<dbReference type="GO" id="GO:0071111">
    <property type="term" value="F:cyclic-guanylate-specific phosphodiesterase activity"/>
    <property type="evidence" value="ECO:0007669"/>
    <property type="project" value="UniProtKB-EC"/>
</dbReference>
<evidence type="ECO:0000313" key="8">
    <source>
        <dbReference type="Proteomes" id="UP000186110"/>
    </source>
</evidence>
<dbReference type="Gene3D" id="3.30.450.20">
    <property type="entry name" value="PAS domain"/>
    <property type="match status" value="4"/>
</dbReference>
<comment type="catalytic activity">
    <reaction evidence="1">
        <text>3',3'-c-di-GMP + H2O = 5'-phosphoguanylyl(3'-&gt;5')guanosine + H(+)</text>
        <dbReference type="Rhea" id="RHEA:24902"/>
        <dbReference type="ChEBI" id="CHEBI:15377"/>
        <dbReference type="ChEBI" id="CHEBI:15378"/>
        <dbReference type="ChEBI" id="CHEBI:58754"/>
        <dbReference type="ChEBI" id="CHEBI:58805"/>
        <dbReference type="EC" id="3.1.4.52"/>
    </reaction>
    <physiologicalReaction direction="left-to-right" evidence="1">
        <dbReference type="Rhea" id="RHEA:24903"/>
    </physiologicalReaction>
</comment>